<dbReference type="InterPro" id="IPR015345">
    <property type="entry name" value="Cytokinin_DH_FAD/cytokin-bd"/>
</dbReference>
<dbReference type="Gene3D" id="3.40.462.10">
    <property type="entry name" value="FAD-linked oxidases, C-terminal domain"/>
    <property type="match status" value="2"/>
</dbReference>
<comment type="similarity">
    <text evidence="2">Belongs to the oxygen-dependent FAD-linked oxidoreductase family.</text>
</comment>
<dbReference type="EC" id="1.5.99.12" evidence="3"/>
<dbReference type="InterPro" id="IPR050432">
    <property type="entry name" value="FAD-linked_Oxidoreductases_BP"/>
</dbReference>
<dbReference type="GO" id="GO:0019139">
    <property type="term" value="F:cytokinin dehydrogenase activity"/>
    <property type="evidence" value="ECO:0007669"/>
    <property type="project" value="UniProtKB-EC"/>
</dbReference>
<dbReference type="InterPro" id="IPR006094">
    <property type="entry name" value="Oxid_FAD_bind_N"/>
</dbReference>
<dbReference type="Pfam" id="PF01565">
    <property type="entry name" value="FAD_binding_4"/>
    <property type="match status" value="1"/>
</dbReference>
<dbReference type="AlphaFoldDB" id="A0A7J8YKW4"/>
<dbReference type="PROSITE" id="PS51387">
    <property type="entry name" value="FAD_PCMH"/>
    <property type="match status" value="1"/>
</dbReference>
<dbReference type="PANTHER" id="PTHR13878">
    <property type="entry name" value="GULONOLACTONE OXIDASE"/>
    <property type="match status" value="1"/>
</dbReference>
<evidence type="ECO:0000256" key="3">
    <source>
        <dbReference type="ARBA" id="ARBA00011928"/>
    </source>
</evidence>
<evidence type="ECO:0000256" key="6">
    <source>
        <dbReference type="ARBA" id="ARBA00023002"/>
    </source>
</evidence>
<dbReference type="InterPro" id="IPR016167">
    <property type="entry name" value="FAD-bd_PCMH_sub1"/>
</dbReference>
<dbReference type="Pfam" id="PF09265">
    <property type="entry name" value="Cytokin-bind"/>
    <property type="match status" value="2"/>
</dbReference>
<dbReference type="EMBL" id="JABFAA010000013">
    <property type="protein sequence ID" value="MBA0699910.1"/>
    <property type="molecule type" value="Genomic_DNA"/>
</dbReference>
<comment type="catalytic activity">
    <reaction evidence="7">
        <text>N(6)-dimethylallyladenine + A + H2O = 3-methyl-2-butenal + adenine + AH2</text>
        <dbReference type="Rhea" id="RHEA:13625"/>
        <dbReference type="ChEBI" id="CHEBI:13193"/>
        <dbReference type="ChEBI" id="CHEBI:15377"/>
        <dbReference type="ChEBI" id="CHEBI:15825"/>
        <dbReference type="ChEBI" id="CHEBI:16708"/>
        <dbReference type="ChEBI" id="CHEBI:17499"/>
        <dbReference type="ChEBI" id="CHEBI:17660"/>
        <dbReference type="EC" id="1.5.99.12"/>
    </reaction>
</comment>
<keyword evidence="10" id="KW-1185">Reference proteome</keyword>
<protein>
    <recommendedName>
        <fullName evidence="3">cytokinin dehydrogenase</fullName>
        <ecNumber evidence="3">1.5.99.12</ecNumber>
    </recommendedName>
</protein>
<dbReference type="GO" id="GO:0009690">
    <property type="term" value="P:cytokinin metabolic process"/>
    <property type="evidence" value="ECO:0007669"/>
    <property type="project" value="InterPro"/>
</dbReference>
<evidence type="ECO:0000256" key="1">
    <source>
        <dbReference type="ARBA" id="ARBA00001974"/>
    </source>
</evidence>
<comment type="cofactor">
    <cofactor evidence="1">
        <name>FAD</name>
        <dbReference type="ChEBI" id="CHEBI:57692"/>
    </cofactor>
</comment>
<keyword evidence="6" id="KW-0560">Oxidoreductase</keyword>
<keyword evidence="5" id="KW-0274">FAD</keyword>
<evidence type="ECO:0000256" key="4">
    <source>
        <dbReference type="ARBA" id="ARBA00022630"/>
    </source>
</evidence>
<evidence type="ECO:0000256" key="5">
    <source>
        <dbReference type="ARBA" id="ARBA00022827"/>
    </source>
</evidence>
<dbReference type="InterPro" id="IPR016170">
    <property type="entry name" value="Cytok_DH_C_sf"/>
</dbReference>
<dbReference type="Gene3D" id="3.30.43.10">
    <property type="entry name" value="Uridine Diphospho-n-acetylenolpyruvylglucosamine Reductase, domain 2"/>
    <property type="match status" value="1"/>
</dbReference>
<evidence type="ECO:0000259" key="8">
    <source>
        <dbReference type="PROSITE" id="PS51387"/>
    </source>
</evidence>
<gene>
    <name evidence="9" type="ORF">Goari_001507</name>
</gene>
<comment type="caution">
    <text evidence="9">The sequence shown here is derived from an EMBL/GenBank/DDBJ whole genome shotgun (WGS) entry which is preliminary data.</text>
</comment>
<dbReference type="InterPro" id="IPR016164">
    <property type="entry name" value="FAD-linked_Oxase-like_C"/>
</dbReference>
<dbReference type="InterPro" id="IPR036318">
    <property type="entry name" value="FAD-bd_PCMH-like_sf"/>
</dbReference>
<dbReference type="SUPFAM" id="SSF56176">
    <property type="entry name" value="FAD-binding/transporter-associated domain-like"/>
    <property type="match status" value="1"/>
</dbReference>
<keyword evidence="4" id="KW-0285">Flavoprotein</keyword>
<proteinExistence type="inferred from homology"/>
<dbReference type="PANTHER" id="PTHR13878:SF112">
    <property type="entry name" value="CYTOKININ DEHYDROGENASE 7"/>
    <property type="match status" value="1"/>
</dbReference>
<accession>A0A7J8YKW4</accession>
<evidence type="ECO:0000313" key="10">
    <source>
        <dbReference type="Proteomes" id="UP000593577"/>
    </source>
</evidence>
<dbReference type="InterPro" id="IPR016166">
    <property type="entry name" value="FAD-bd_PCMH"/>
</dbReference>
<evidence type="ECO:0000256" key="2">
    <source>
        <dbReference type="ARBA" id="ARBA00005466"/>
    </source>
</evidence>
<evidence type="ECO:0000313" key="9">
    <source>
        <dbReference type="EMBL" id="MBA0699910.1"/>
    </source>
</evidence>
<name>A0A7J8YKW4_GOSAI</name>
<dbReference type="GO" id="GO:0071949">
    <property type="term" value="F:FAD binding"/>
    <property type="evidence" value="ECO:0007669"/>
    <property type="project" value="InterPro"/>
</dbReference>
<dbReference type="Proteomes" id="UP000593577">
    <property type="component" value="Unassembled WGS sequence"/>
</dbReference>
<dbReference type="Gene3D" id="3.30.465.10">
    <property type="match status" value="1"/>
</dbReference>
<reference evidence="9 10" key="1">
    <citation type="journal article" date="2019" name="Genome Biol. Evol.">
        <title>Insights into the evolution of the New World diploid cottons (Gossypium, subgenus Houzingenia) based on genome sequencing.</title>
        <authorList>
            <person name="Grover C.E."/>
            <person name="Arick M.A. 2nd"/>
            <person name="Thrash A."/>
            <person name="Conover J.L."/>
            <person name="Sanders W.S."/>
            <person name="Peterson D.G."/>
            <person name="Frelichowski J.E."/>
            <person name="Scheffler J.A."/>
            <person name="Scheffler B.E."/>
            <person name="Wendel J.F."/>
        </authorList>
    </citation>
    <scope>NUCLEOTIDE SEQUENCE [LARGE SCALE GENOMIC DNA]</scope>
    <source>
        <strain evidence="9">185</strain>
        <tissue evidence="9">Leaf</tissue>
    </source>
</reference>
<evidence type="ECO:0000256" key="7">
    <source>
        <dbReference type="ARBA" id="ARBA00048224"/>
    </source>
</evidence>
<feature type="domain" description="FAD-binding PCMH-type" evidence="8">
    <location>
        <begin position="52"/>
        <end position="229"/>
    </location>
</feature>
<organism evidence="9 10">
    <name type="scientific">Gossypium aridum</name>
    <name type="common">American cotton</name>
    <name type="synonym">Erioxylum aridum</name>
    <dbReference type="NCBI Taxonomy" id="34290"/>
    <lineage>
        <taxon>Eukaryota</taxon>
        <taxon>Viridiplantae</taxon>
        <taxon>Streptophyta</taxon>
        <taxon>Embryophyta</taxon>
        <taxon>Tracheophyta</taxon>
        <taxon>Spermatophyta</taxon>
        <taxon>Magnoliopsida</taxon>
        <taxon>eudicotyledons</taxon>
        <taxon>Gunneridae</taxon>
        <taxon>Pentapetalae</taxon>
        <taxon>rosids</taxon>
        <taxon>malvids</taxon>
        <taxon>Malvales</taxon>
        <taxon>Malvaceae</taxon>
        <taxon>Malvoideae</taxon>
        <taxon>Gossypium</taxon>
    </lineage>
</organism>
<dbReference type="InterPro" id="IPR016169">
    <property type="entry name" value="FAD-bd_PCMH_sub2"/>
</dbReference>
<dbReference type="SUPFAM" id="SSF55103">
    <property type="entry name" value="FAD-linked oxidases, C-terminal domain"/>
    <property type="match status" value="1"/>
</dbReference>
<feature type="non-terminal residue" evidence="9">
    <location>
        <position position="508"/>
    </location>
</feature>
<sequence length="508" mass="55811">MIACLERIVQDTDADSIPDDDVSTLSESLDLQGTIESGGITGVAGKDFGGLYSVKPLALIKPFGTEDIARVVNAASRTSHLTVAARGNGHSINGQAMADGGFVIDMRSTEENHFKPLTIDGSHYIDVSGGALWEDVLKRCVSMFRLAPRSWTDYLSLTVGGTLSNAGVSGQAFRFGPQTSNVTELEVVTGKGEITVCSETQNSELFFGALGGLGQLGIITRARVKLQPAPDMVSWIRVVYTEFEEFTRDAEFLVTQEEGESFDYVEGFVFSNSDDPINGWPSIPLDPDHEFNPAYIPQTAGSVLYCLEVALHYRNSDHPSTVDTNLDLVAVDDGLDEKKKSLLPEFGNCGTVSKWVPYKGGSVPIPAGTAVSRLLERLGFIQRLKFQLNVSYVEFLLRVKRAEEHAKANGNWDSPHPWLNIFVSKSSIVDFDRTVFRKMLKDGVGGPMLIYPLLRSKWDSRTSVVLPEGEIFYIVALLRFVPKGSTVEKLVAQNHEVIKWCNKEGLDF</sequence>